<feature type="region of interest" description="Disordered" evidence="4">
    <location>
        <begin position="251"/>
        <end position="282"/>
    </location>
</feature>
<dbReference type="AlphaFoldDB" id="A0A7I8JAF9"/>
<dbReference type="Proteomes" id="UP001189122">
    <property type="component" value="Unassembled WGS sequence"/>
</dbReference>
<dbReference type="GO" id="GO:0003677">
    <property type="term" value="F:DNA binding"/>
    <property type="evidence" value="ECO:0007669"/>
    <property type="project" value="InterPro"/>
</dbReference>
<dbReference type="EMBL" id="LR743597">
    <property type="protein sequence ID" value="CAA2627807.1"/>
    <property type="molecule type" value="Genomic_DNA"/>
</dbReference>
<sequence>MSGGGVKSRNFRRRSEDDANGEETAPSSTTAVAASTSGGGKGGSTVQTHTRPVVSKPRSLLSFADDEEGPVRRSTTSRPTSSSAAPSRHASVHRITSSKDRAAASLPKVSSLQPQTGEYTKEKLLELQKNARPLGSLPKSAAPLSSLSIPVEPPKPAKAETPAEPVIVLKGLEGLVKTVAMQKENAPAVLSPPPSPQQELEEEMAQLDQVDVKGDAASRRFAGLDINGKGKDSSLIPDQATINAIRAKRERLRQSRGAAPDYISLDSGAGPSASCGSSDEEDHDFRGRISLLGDKEEHASRKGVFESTVEKTVEVEKFAVAADVREVIDEEDEEERIWEEEQFRKGLGKRFDEASSGKPINGPMPAPIIQPQPAVYAEASLLYVSKSLSLDAAYGFSKSAETMSISQQAEVATRALREGIGKLKEAHSRTLSSLVRTDDNLSEALTNITTLEKSLSDADAKFVFMQKLRDFISIMCSFLQDKAPYIEELEEQMQTLHEDRASAIRERRDSDNADEMAEVEAAVSAATSVLSRGSSAALVSAAASAALAASAAAKESLNLAVQLDEFGRDLNRQKRLDMERRAEARKRRKVHSESKRLSSTATDTTYNHIEGELSTDESDSEAGAYSSSREELLQTAELVFSDAAEEYSKLSVVKGRFEEWKKLYSMTYRDAYMSLSLPHIFSPYMRLELLKWDPLHKQSDFCDMQWHDQLFTYGLQENEESFDPNDPDANLIPDLVEQVALPILHHEIKYCWDILSTRMTENAAFATNLVISYLQPSSKKLAELVTEVRSRLSEAIESLSVPTWSASVIRAVPDAAQIAAYRFGRSVRLLKNICLWKDVLSASILQELALDALLARKVVPHLRSVMPNLHDAITRTERVISSLSGVWSGSGVTGDQSQKLQLLVECVMEIGRRLEKRLASGIEDDTVGLARRVKKMLVGLNEYDKARAILRTFKLKEAL</sequence>
<feature type="compositionally biased region" description="Polar residues" evidence="4">
    <location>
        <begin position="108"/>
        <end position="118"/>
    </location>
</feature>
<feature type="compositionally biased region" description="Low complexity" evidence="4">
    <location>
        <begin position="267"/>
        <end position="277"/>
    </location>
</feature>
<comment type="subcellular location">
    <subcellularLocation>
        <location evidence="1">Nucleus</location>
    </subcellularLocation>
</comment>
<reference evidence="6 7" key="1">
    <citation type="submission" date="2019-12" db="EMBL/GenBank/DDBJ databases">
        <authorList>
            <person name="Scholz U."/>
            <person name="Mascher M."/>
            <person name="Fiebig A."/>
        </authorList>
    </citation>
    <scope>NUCLEOTIDE SEQUENCE</scope>
</reference>
<dbReference type="EMBL" id="CACRZD030000010">
    <property type="protein sequence ID" value="CAA6667064.1"/>
    <property type="molecule type" value="Genomic_DNA"/>
</dbReference>
<accession>A0A7I8JAF9</accession>
<proteinExistence type="inferred from homology"/>
<feature type="region of interest" description="Disordered" evidence="4">
    <location>
        <begin position="1"/>
        <end position="162"/>
    </location>
</feature>
<feature type="compositionally biased region" description="Low complexity" evidence="4">
    <location>
        <begin position="133"/>
        <end position="150"/>
    </location>
</feature>
<name>A0A7I8JAF9_SPIIN</name>
<dbReference type="InterPro" id="IPR012890">
    <property type="entry name" value="GCFC2-like"/>
</dbReference>
<protein>
    <recommendedName>
        <fullName evidence="5">GCF C-terminal domain-containing protein</fullName>
    </recommendedName>
</protein>
<dbReference type="Pfam" id="PF15458">
    <property type="entry name" value="NTR2"/>
    <property type="match status" value="1"/>
</dbReference>
<evidence type="ECO:0000313" key="7">
    <source>
        <dbReference type="Proteomes" id="UP001189122"/>
    </source>
</evidence>
<evidence type="ECO:0000256" key="1">
    <source>
        <dbReference type="ARBA" id="ARBA00004123"/>
    </source>
</evidence>
<feature type="region of interest" description="Disordered" evidence="4">
    <location>
        <begin position="577"/>
        <end position="627"/>
    </location>
</feature>
<keyword evidence="7" id="KW-1185">Reference proteome</keyword>
<keyword evidence="3" id="KW-0539">Nucleus</keyword>
<feature type="domain" description="GCF C-terminal" evidence="5">
    <location>
        <begin position="652"/>
        <end position="855"/>
    </location>
</feature>
<dbReference type="InterPro" id="IPR028211">
    <property type="entry name" value="Ntr2"/>
</dbReference>
<dbReference type="PANTHER" id="PTHR12214">
    <property type="entry name" value="GC-RICH SEQUENCE DNA-BINDING FACTOR"/>
    <property type="match status" value="1"/>
</dbReference>
<evidence type="ECO:0000256" key="4">
    <source>
        <dbReference type="SAM" id="MobiDB-lite"/>
    </source>
</evidence>
<feature type="compositionally biased region" description="Polar residues" evidence="4">
    <location>
        <begin position="597"/>
        <end position="607"/>
    </location>
</feature>
<evidence type="ECO:0000256" key="2">
    <source>
        <dbReference type="ARBA" id="ARBA00010801"/>
    </source>
</evidence>
<feature type="compositionally biased region" description="Low complexity" evidence="4">
    <location>
        <begin position="72"/>
        <end position="89"/>
    </location>
</feature>
<evidence type="ECO:0000259" key="5">
    <source>
        <dbReference type="Pfam" id="PF07842"/>
    </source>
</evidence>
<dbReference type="InterPro" id="IPR022783">
    <property type="entry name" value="GCFC_dom"/>
</dbReference>
<dbReference type="GO" id="GO:0071008">
    <property type="term" value="C:U2-type post-mRNA release spliceosomal complex"/>
    <property type="evidence" value="ECO:0007669"/>
    <property type="project" value="InterPro"/>
</dbReference>
<dbReference type="PANTHER" id="PTHR12214:SF0">
    <property type="entry name" value="LD29489P"/>
    <property type="match status" value="1"/>
</dbReference>
<organism evidence="6">
    <name type="scientific">Spirodela intermedia</name>
    <name type="common">Intermediate duckweed</name>
    <dbReference type="NCBI Taxonomy" id="51605"/>
    <lineage>
        <taxon>Eukaryota</taxon>
        <taxon>Viridiplantae</taxon>
        <taxon>Streptophyta</taxon>
        <taxon>Embryophyta</taxon>
        <taxon>Tracheophyta</taxon>
        <taxon>Spermatophyta</taxon>
        <taxon>Magnoliopsida</taxon>
        <taxon>Liliopsida</taxon>
        <taxon>Araceae</taxon>
        <taxon>Lemnoideae</taxon>
        <taxon>Spirodela</taxon>
    </lineage>
</organism>
<evidence type="ECO:0000313" key="6">
    <source>
        <dbReference type="EMBL" id="CAA2627807.1"/>
    </source>
</evidence>
<gene>
    <name evidence="6" type="ORF">SI7747_10013457</name>
</gene>
<evidence type="ECO:0000256" key="3">
    <source>
        <dbReference type="ARBA" id="ARBA00023242"/>
    </source>
</evidence>
<dbReference type="GO" id="GO:0000390">
    <property type="term" value="P:spliceosomal complex disassembly"/>
    <property type="evidence" value="ECO:0007669"/>
    <property type="project" value="InterPro"/>
</dbReference>
<comment type="similarity">
    <text evidence="2">Belongs to the GCF family.</text>
</comment>
<feature type="compositionally biased region" description="Low complexity" evidence="4">
    <location>
        <begin position="24"/>
        <end position="36"/>
    </location>
</feature>
<dbReference type="Pfam" id="PF07842">
    <property type="entry name" value="GCFC"/>
    <property type="match status" value="1"/>
</dbReference>